<feature type="compositionally biased region" description="Polar residues" evidence="11">
    <location>
        <begin position="681"/>
        <end position="691"/>
    </location>
</feature>
<proteinExistence type="predicted"/>
<reference evidence="12" key="2">
    <citation type="journal article" date="2022" name="Res Sq">
        <title>Comparative Genomics Reveals Insights into the Divergent Evolution of Astigmatic Mites and Household Pest Adaptations.</title>
        <authorList>
            <person name="Xiong Q."/>
            <person name="Wan A.T.-Y."/>
            <person name="Liu X.-Y."/>
            <person name="Fung C.S.-H."/>
            <person name="Xiao X."/>
            <person name="Malainual N."/>
            <person name="Hou J."/>
            <person name="Wang L."/>
            <person name="Wang M."/>
            <person name="Yang K."/>
            <person name="Cui Y."/>
            <person name="Leung E."/>
            <person name="Nong W."/>
            <person name="Shin S.-K."/>
            <person name="Au S."/>
            <person name="Jeong K.Y."/>
            <person name="Chew F.T."/>
            <person name="Hui J."/>
            <person name="Leung T.F."/>
            <person name="Tungtrongchitr A."/>
            <person name="Zhong N."/>
            <person name="Liu Z."/>
            <person name="Tsui S."/>
        </authorList>
    </citation>
    <scope>NUCLEOTIDE SEQUENCE</scope>
    <source>
        <strain evidence="12">Derf</strain>
        <tissue evidence="12">Whole organism</tissue>
    </source>
</reference>
<dbReference type="InterPro" id="IPR021939">
    <property type="entry name" value="KN_motif"/>
</dbReference>
<evidence type="ECO:0000313" key="12">
    <source>
        <dbReference type="EMBL" id="KAH9493980.1"/>
    </source>
</evidence>
<evidence type="ECO:0000256" key="2">
    <source>
        <dbReference type="ARBA" id="ARBA00022483"/>
    </source>
</evidence>
<comment type="subcellular location">
    <subcellularLocation>
        <location evidence="1">Target cell membrane</location>
    </subcellularLocation>
</comment>
<feature type="region of interest" description="Disordered" evidence="11">
    <location>
        <begin position="291"/>
        <end position="328"/>
    </location>
</feature>
<dbReference type="PRINTS" id="PR01415">
    <property type="entry name" value="ANKYRIN"/>
</dbReference>
<protein>
    <submittedName>
        <fullName evidence="12">KN motif and ankyrin repeat domain</fullName>
    </submittedName>
</protein>
<dbReference type="InterPro" id="IPR036770">
    <property type="entry name" value="Ankyrin_rpt-contain_sf"/>
</dbReference>
<dbReference type="PROSITE" id="PS50088">
    <property type="entry name" value="ANK_REPEAT"/>
    <property type="match status" value="3"/>
</dbReference>
<accession>A0A922HMX7</accession>
<dbReference type="PANTHER" id="PTHR24168:SF21">
    <property type="entry name" value="KANK, ISOFORM D"/>
    <property type="match status" value="1"/>
</dbReference>
<feature type="region of interest" description="Disordered" evidence="11">
    <location>
        <begin position="460"/>
        <end position="489"/>
    </location>
</feature>
<dbReference type="GO" id="GO:0044218">
    <property type="term" value="C:other organism cell membrane"/>
    <property type="evidence" value="ECO:0007669"/>
    <property type="project" value="UniProtKB-KW"/>
</dbReference>
<evidence type="ECO:0000256" key="11">
    <source>
        <dbReference type="SAM" id="MobiDB-lite"/>
    </source>
</evidence>
<keyword evidence="5" id="KW-0800">Toxin</keyword>
<evidence type="ECO:0000256" key="4">
    <source>
        <dbReference type="ARBA" id="ARBA00022737"/>
    </source>
</evidence>
<dbReference type="GO" id="GO:0006887">
    <property type="term" value="P:exocytosis"/>
    <property type="evidence" value="ECO:0007669"/>
    <property type="project" value="UniProtKB-KW"/>
</dbReference>
<dbReference type="AlphaFoldDB" id="A0A922HMX7"/>
<dbReference type="EMBL" id="ASGP02000008">
    <property type="protein sequence ID" value="KAH9493980.1"/>
    <property type="molecule type" value="Genomic_DNA"/>
</dbReference>
<feature type="compositionally biased region" description="Low complexity" evidence="11">
    <location>
        <begin position="194"/>
        <end position="236"/>
    </location>
</feature>
<evidence type="ECO:0000256" key="10">
    <source>
        <dbReference type="SAM" id="Coils"/>
    </source>
</evidence>
<evidence type="ECO:0000313" key="13">
    <source>
        <dbReference type="Proteomes" id="UP000790347"/>
    </source>
</evidence>
<dbReference type="SUPFAM" id="SSF48403">
    <property type="entry name" value="Ankyrin repeat"/>
    <property type="match status" value="1"/>
</dbReference>
<keyword evidence="5" id="KW-0528">Neurotoxin</keyword>
<keyword evidence="5" id="KW-0638">Presynaptic neurotoxin</keyword>
<dbReference type="Gene3D" id="1.25.40.20">
    <property type="entry name" value="Ankyrin repeat-containing domain"/>
    <property type="match status" value="1"/>
</dbReference>
<dbReference type="Pfam" id="PF12796">
    <property type="entry name" value="Ank_2"/>
    <property type="match status" value="2"/>
</dbReference>
<keyword evidence="8" id="KW-1053">Target membrane</keyword>
<keyword evidence="8" id="KW-0472">Membrane</keyword>
<feature type="compositionally biased region" description="Low complexity" evidence="11">
    <location>
        <begin position="697"/>
        <end position="707"/>
    </location>
</feature>
<gene>
    <name evidence="12" type="primary">KANK1</name>
    <name evidence="12" type="ORF">DERF_014704</name>
</gene>
<feature type="repeat" description="ANK" evidence="9">
    <location>
        <begin position="904"/>
        <end position="928"/>
    </location>
</feature>
<evidence type="ECO:0000256" key="8">
    <source>
        <dbReference type="ARBA" id="ARBA00023298"/>
    </source>
</evidence>
<dbReference type="GO" id="GO:0005737">
    <property type="term" value="C:cytoplasm"/>
    <property type="evidence" value="ECO:0007669"/>
    <property type="project" value="TreeGrafter"/>
</dbReference>
<keyword evidence="3" id="KW-1052">Target cell membrane</keyword>
<keyword evidence="13" id="KW-1185">Reference proteome</keyword>
<evidence type="ECO:0000256" key="6">
    <source>
        <dbReference type="ARBA" id="ARBA00023043"/>
    </source>
</evidence>
<evidence type="ECO:0000256" key="9">
    <source>
        <dbReference type="PROSITE-ProRule" id="PRU00023"/>
    </source>
</evidence>
<dbReference type="Pfam" id="PF12075">
    <property type="entry name" value="KN_motif"/>
    <property type="match status" value="1"/>
</dbReference>
<dbReference type="PANTHER" id="PTHR24168">
    <property type="entry name" value="KN MOTIF AND ANKYRIN REPEAT DOMAIN-CONTAINING"/>
    <property type="match status" value="1"/>
</dbReference>
<comment type="caution">
    <text evidence="12">The sequence shown here is derived from an EMBL/GenBank/DDBJ whole genome shotgun (WGS) entry which is preliminary data.</text>
</comment>
<dbReference type="SMART" id="SM00248">
    <property type="entry name" value="ANK"/>
    <property type="match status" value="4"/>
</dbReference>
<feature type="region of interest" description="Disordered" evidence="11">
    <location>
        <begin position="566"/>
        <end position="586"/>
    </location>
</feature>
<feature type="repeat" description="ANK" evidence="9">
    <location>
        <begin position="799"/>
        <end position="821"/>
    </location>
</feature>
<dbReference type="GO" id="GO:0005856">
    <property type="term" value="C:cytoskeleton"/>
    <property type="evidence" value="ECO:0007669"/>
    <property type="project" value="TreeGrafter"/>
</dbReference>
<evidence type="ECO:0000256" key="7">
    <source>
        <dbReference type="ARBA" id="ARBA00023054"/>
    </source>
</evidence>
<name>A0A922HMX7_DERFA</name>
<sequence>MNRNHNCDNNSNNDDNDDKKHQLNHHSCKCCPYGFHIDTDFVRYCDALLLALYGQNSNQNYHMNNHQSTTTTTTTKTPLSPSLYKQQQIHSSIEQNFNFNNDEKYLNDNHDDDVDLILDPEELEQDFKKSNLSHHESIESMHSKSTTISTSFDGVIDERILLLDNDDKTSVSLAIATIDTAIEQYQQEQEEELQQQQQPQQQQQQQIASSSAPLSESSECSSSITTATTTTTTTSLSKSVLTQIRNHLAQSLLRVKELENQVAQISIMKKRLVELESERLILMEKLTTKQNNDEEKEEKMVKNSKDSAKLPEAEAIDQTKINDDDDDYDNDDDVAKEMNKKLSLIKFETFNVEPIKYRHIGTLTNFAPCVLYRNAFVQTDLKYRDIRPLVKTTESSTTMNTEHHLIMPIKMEEKNSQTDDNLISNSKIGDHISGSKKIYDHNNMATNIDSVADVQHDKISRSTDNDNDTTSSADDESSSVEVVRDCHNQRTSSPLKLFTDVTSLDDGNHFSQHLNVTNSNNNKTEDMPECLRSHFIVRRRRRLCDNCVLNETNKGGGNVDYSLVGSISSSSSSSSASPPLSSPTSVTAVSTTTTISTIPSARKTICNTNRMLKSDSGISVDPKMTGRSNVVPLLSPSSIIDDNLMIENDKRLSTENDDMMIGMISSSTEFESIPLSDESESAFSTLSNTTGKDYKNQHQQQQQQRQKQQQILSNISPKKSFVPTAELKATLKIINENLFSQPKCSLIFAKSMAVVGKNWFRTSSSVDSDYHAVESYLDFVEKYYTTKLLEWLVNLADPNGNTALHYAISYNNFDIVSILLDSKVCDVNQFNKNGYTATMLVSLAKVENELQRDIVERLFTMADINRKAKQNGQTALMLAASHGRVEITKILLECGAEINLQDNDGSTALMCAAEHGHNEVISLLLSHSDCDPLIEDNEGSTALKIALINGHRDIGVMLYAGSSSHHKRNNGTFTYHNSSLISHYPVSSPNSPLSSSSSSNFPYRRQSSFQN</sequence>
<dbReference type="PROSITE" id="PS50297">
    <property type="entry name" value="ANK_REP_REGION"/>
    <property type="match status" value="3"/>
</dbReference>
<evidence type="ECO:0000256" key="5">
    <source>
        <dbReference type="ARBA" id="ARBA00023028"/>
    </source>
</evidence>
<reference evidence="12" key="1">
    <citation type="submission" date="2013-05" db="EMBL/GenBank/DDBJ databases">
        <authorList>
            <person name="Yim A.K.Y."/>
            <person name="Chan T.F."/>
            <person name="Ji K.M."/>
            <person name="Liu X.Y."/>
            <person name="Zhou J.W."/>
            <person name="Li R.Q."/>
            <person name="Yang K.Y."/>
            <person name="Li J."/>
            <person name="Li M."/>
            <person name="Law P.T.W."/>
            <person name="Wu Y.L."/>
            <person name="Cai Z.L."/>
            <person name="Qin H."/>
            <person name="Bao Y."/>
            <person name="Leung R.K.K."/>
            <person name="Ng P.K.S."/>
            <person name="Zou J."/>
            <person name="Zhong X.J."/>
            <person name="Ran P.X."/>
            <person name="Zhong N.S."/>
            <person name="Liu Z.G."/>
            <person name="Tsui S.K.W."/>
        </authorList>
    </citation>
    <scope>NUCLEOTIDE SEQUENCE</scope>
    <source>
        <strain evidence="12">Derf</strain>
        <tissue evidence="12">Whole organism</tissue>
    </source>
</reference>
<evidence type="ECO:0000256" key="1">
    <source>
        <dbReference type="ARBA" id="ARBA00004175"/>
    </source>
</evidence>
<feature type="region of interest" description="Disordered" evidence="11">
    <location>
        <begin position="189"/>
        <end position="236"/>
    </location>
</feature>
<keyword evidence="4" id="KW-0677">Repeat</keyword>
<evidence type="ECO:0000256" key="3">
    <source>
        <dbReference type="ARBA" id="ARBA00022537"/>
    </source>
</evidence>
<feature type="repeat" description="ANK" evidence="9">
    <location>
        <begin position="871"/>
        <end position="903"/>
    </location>
</feature>
<dbReference type="InterPro" id="IPR002110">
    <property type="entry name" value="Ankyrin_rpt"/>
</dbReference>
<feature type="region of interest" description="Disordered" evidence="11">
    <location>
        <begin position="986"/>
        <end position="1011"/>
    </location>
</feature>
<dbReference type="Proteomes" id="UP000790347">
    <property type="component" value="Unassembled WGS sequence"/>
</dbReference>
<dbReference type="GO" id="GO:0030837">
    <property type="term" value="P:negative regulation of actin filament polymerization"/>
    <property type="evidence" value="ECO:0007669"/>
    <property type="project" value="InterPro"/>
</dbReference>
<organism evidence="12 13">
    <name type="scientific">Dermatophagoides farinae</name>
    <name type="common">American house dust mite</name>
    <dbReference type="NCBI Taxonomy" id="6954"/>
    <lineage>
        <taxon>Eukaryota</taxon>
        <taxon>Metazoa</taxon>
        <taxon>Ecdysozoa</taxon>
        <taxon>Arthropoda</taxon>
        <taxon>Chelicerata</taxon>
        <taxon>Arachnida</taxon>
        <taxon>Acari</taxon>
        <taxon>Acariformes</taxon>
        <taxon>Sarcoptiformes</taxon>
        <taxon>Astigmata</taxon>
        <taxon>Psoroptidia</taxon>
        <taxon>Analgoidea</taxon>
        <taxon>Pyroglyphidae</taxon>
        <taxon>Dermatophagoidinae</taxon>
        <taxon>Dermatophagoides</taxon>
    </lineage>
</organism>
<keyword evidence="2" id="KW-0268">Exocytosis</keyword>
<dbReference type="GO" id="GO:0044231">
    <property type="term" value="C:host cell presynaptic membrane"/>
    <property type="evidence" value="ECO:0007669"/>
    <property type="project" value="UniProtKB-KW"/>
</dbReference>
<dbReference type="InterPro" id="IPR047184">
    <property type="entry name" value="KANK1-4"/>
</dbReference>
<keyword evidence="7 10" id="KW-0175">Coiled coil</keyword>
<feature type="compositionally biased region" description="Low complexity" evidence="11">
    <location>
        <begin position="987"/>
        <end position="1000"/>
    </location>
</feature>
<feature type="coiled-coil region" evidence="10">
    <location>
        <begin position="241"/>
        <end position="278"/>
    </location>
</feature>
<feature type="region of interest" description="Disordered" evidence="11">
    <location>
        <begin position="681"/>
        <end position="707"/>
    </location>
</feature>
<feature type="compositionally biased region" description="Basic and acidic residues" evidence="11">
    <location>
        <begin position="291"/>
        <end position="312"/>
    </location>
</feature>
<keyword evidence="6 9" id="KW-0040">ANK repeat</keyword>